<organism evidence="2 3">
    <name type="scientific">Kocuria coralli</name>
    <dbReference type="NCBI Taxonomy" id="1461025"/>
    <lineage>
        <taxon>Bacteria</taxon>
        <taxon>Bacillati</taxon>
        <taxon>Actinomycetota</taxon>
        <taxon>Actinomycetes</taxon>
        <taxon>Micrococcales</taxon>
        <taxon>Micrococcaceae</taxon>
        <taxon>Kocuria</taxon>
    </lineage>
</organism>
<name>A0A5J5L1P9_9MICC</name>
<keyword evidence="3" id="KW-1185">Reference proteome</keyword>
<accession>A0A5J5L1P9</accession>
<dbReference type="EMBL" id="SZWF01000001">
    <property type="protein sequence ID" value="KAA9395498.1"/>
    <property type="molecule type" value="Genomic_DNA"/>
</dbReference>
<reference evidence="2 3" key="1">
    <citation type="submission" date="2019-05" db="EMBL/GenBank/DDBJ databases">
        <title>Kocuria coralli sp. nov., a novel actinobacterium isolated from coral reef seawater.</title>
        <authorList>
            <person name="Li J."/>
        </authorList>
    </citation>
    <scope>NUCLEOTIDE SEQUENCE [LARGE SCALE GENOMIC DNA]</scope>
    <source>
        <strain evidence="2 3">SCSIO 13007</strain>
    </source>
</reference>
<dbReference type="AlphaFoldDB" id="A0A5J5L1P9"/>
<keyword evidence="1" id="KW-1133">Transmembrane helix</keyword>
<keyword evidence="1" id="KW-0812">Transmembrane</keyword>
<evidence type="ECO:0000313" key="2">
    <source>
        <dbReference type="EMBL" id="KAA9395498.1"/>
    </source>
</evidence>
<sequence length="179" mass="19685">MQIMGWVLAIGATMLVALVLALAAVSIYLAFARINRAGDQPRLIPHPGGRAVEFPVMTASRGNRTLPFHLRHGSPLPGLVRVTPDGLDYRPLRWVHVPADRILCVDVPYPSATAFFTVWVRDEPVVSVMAISRLAAEQCVVELALHHPLTPRAWELVAHRYQGGGYVPRVVSPDVARFS</sequence>
<dbReference type="OrthoDB" id="9770871at2"/>
<proteinExistence type="predicted"/>
<comment type="caution">
    <text evidence="2">The sequence shown here is derived from an EMBL/GenBank/DDBJ whole genome shotgun (WGS) entry which is preliminary data.</text>
</comment>
<evidence type="ECO:0000313" key="3">
    <source>
        <dbReference type="Proteomes" id="UP000325957"/>
    </source>
</evidence>
<dbReference type="RefSeq" id="WP_158032308.1">
    <property type="nucleotide sequence ID" value="NZ_ML708610.1"/>
</dbReference>
<keyword evidence="1" id="KW-0472">Membrane</keyword>
<gene>
    <name evidence="2" type="ORF">FCK90_00225</name>
</gene>
<feature type="transmembrane region" description="Helical" evidence="1">
    <location>
        <begin position="6"/>
        <end position="31"/>
    </location>
</feature>
<evidence type="ECO:0000256" key="1">
    <source>
        <dbReference type="SAM" id="Phobius"/>
    </source>
</evidence>
<dbReference type="Proteomes" id="UP000325957">
    <property type="component" value="Unassembled WGS sequence"/>
</dbReference>
<protein>
    <submittedName>
        <fullName evidence="2">Uncharacterized protein</fullName>
    </submittedName>
</protein>